<keyword evidence="3" id="KW-1185">Reference proteome</keyword>
<dbReference type="PROSITE" id="PS51257">
    <property type="entry name" value="PROKAR_LIPOPROTEIN"/>
    <property type="match status" value="1"/>
</dbReference>
<dbReference type="GO" id="GO:0008270">
    <property type="term" value="F:zinc ion binding"/>
    <property type="evidence" value="ECO:0007669"/>
    <property type="project" value="UniProtKB-KW"/>
</dbReference>
<dbReference type="EMBL" id="CP022163">
    <property type="protein sequence ID" value="ATB28761.1"/>
    <property type="molecule type" value="Genomic_DNA"/>
</dbReference>
<name>A0A250IC78_9BACT</name>
<dbReference type="PANTHER" id="PTHR24104">
    <property type="entry name" value="E3 UBIQUITIN-PROTEIN LIGASE NHLRC1-RELATED"/>
    <property type="match status" value="1"/>
</dbReference>
<evidence type="ECO:0000313" key="2">
    <source>
        <dbReference type="EMBL" id="ATB28761.1"/>
    </source>
</evidence>
<dbReference type="PANTHER" id="PTHR24104:SF25">
    <property type="entry name" value="PROTEIN LIN-41"/>
    <property type="match status" value="1"/>
</dbReference>
<dbReference type="InterPro" id="IPR050952">
    <property type="entry name" value="TRIM-NHL_E3_ligases"/>
</dbReference>
<evidence type="ECO:0008006" key="4">
    <source>
        <dbReference type="Google" id="ProtNLM"/>
    </source>
</evidence>
<evidence type="ECO:0000256" key="1">
    <source>
        <dbReference type="SAM" id="MobiDB-lite"/>
    </source>
</evidence>
<gene>
    <name evidence="2" type="ORF">MEBOL_002210</name>
</gene>
<evidence type="ECO:0000313" key="3">
    <source>
        <dbReference type="Proteomes" id="UP000217289"/>
    </source>
</evidence>
<dbReference type="Gene3D" id="2.120.10.30">
    <property type="entry name" value="TolB, C-terminal domain"/>
    <property type="match status" value="2"/>
</dbReference>
<organism evidence="2 3">
    <name type="scientific">Melittangium boletus DSM 14713</name>
    <dbReference type="NCBI Taxonomy" id="1294270"/>
    <lineage>
        <taxon>Bacteria</taxon>
        <taxon>Pseudomonadati</taxon>
        <taxon>Myxococcota</taxon>
        <taxon>Myxococcia</taxon>
        <taxon>Myxococcales</taxon>
        <taxon>Cystobacterineae</taxon>
        <taxon>Archangiaceae</taxon>
        <taxon>Melittangium</taxon>
    </lineage>
</organism>
<dbReference type="InterPro" id="IPR011042">
    <property type="entry name" value="6-blade_b-propeller_TolB-like"/>
</dbReference>
<dbReference type="CDD" id="cd05819">
    <property type="entry name" value="NHL"/>
    <property type="match status" value="1"/>
</dbReference>
<dbReference type="AlphaFoldDB" id="A0A250IC78"/>
<dbReference type="Proteomes" id="UP000217289">
    <property type="component" value="Chromosome"/>
</dbReference>
<accession>A0A250IC78</accession>
<dbReference type="OrthoDB" id="9774579at2"/>
<reference evidence="2 3" key="1">
    <citation type="submission" date="2017-06" db="EMBL/GenBank/DDBJ databases">
        <authorList>
            <person name="Kim H.J."/>
            <person name="Triplett B.A."/>
        </authorList>
    </citation>
    <scope>NUCLEOTIDE SEQUENCE [LARGE SCALE GENOMIC DNA]</scope>
    <source>
        <strain evidence="2 3">DSM 14713</strain>
    </source>
</reference>
<proteinExistence type="predicted"/>
<feature type="compositionally biased region" description="Polar residues" evidence="1">
    <location>
        <begin position="207"/>
        <end position="222"/>
    </location>
</feature>
<sequence length="562" mass="58273">MRMARLGLWSVVAGVAACGGESPPPEATKYYVKGSVTGLSGEVTLQLNGQERLTRTADGPFAFETPLADQTSYAVAVATQPPEQDCAVEGGTGQVAGADGGPVQVRCTAKTYSVGGSVTGARGSLALTLGTETLPLSVEGRFTFVTRLPRGSPYEVGLSQVPTGLRCTVSKGSGTVAGAVEDISVRCHDWYTLTAHQSASGVLGQGDFTSRTADRGSSTGAGTLNRPLGNPAFVAGQLYVADQGSNRILGFAGVPGTLGADAQWVLGQADFSGYDSGAGLQGLGQPSGLSGDSTRLAVADQRNSRVLVYAPLPSTTATAPTVVLGQPDFDTTPFGCAANALSYPQDVFVGHGKLLVADSANHRVLVWNSPPTTNGQPADVVLGQRTFDTCRRNDANGDGTPDSKPGPTTLFNPSGVWTDGQRLAVVDSYNNRVLIWNTFPTTNAQPADVVLGQKDFTSNAAALSATGVDNPATLTSTGEQLFVTDTLNHRVLVWNSFPTASATPPDLVLGQADFTRADRFDPPTGTAPSARSLVEPGGITLAWPYVVVSDYGNNRVLLFQSQ</sequence>
<feature type="region of interest" description="Disordered" evidence="1">
    <location>
        <begin position="204"/>
        <end position="226"/>
    </location>
</feature>
<protein>
    <recommendedName>
        <fullName evidence="4">NHL repeat containing protein</fullName>
    </recommendedName>
</protein>
<dbReference type="KEGG" id="mbd:MEBOL_002210"/>
<dbReference type="SUPFAM" id="SSF63825">
    <property type="entry name" value="YWTD domain"/>
    <property type="match status" value="1"/>
</dbReference>